<dbReference type="InterPro" id="IPR009622">
    <property type="entry name" value="NDUFAF4"/>
</dbReference>
<organism evidence="5 6">
    <name type="scientific">Coregonus suidteri</name>
    <dbReference type="NCBI Taxonomy" id="861788"/>
    <lineage>
        <taxon>Eukaryota</taxon>
        <taxon>Metazoa</taxon>
        <taxon>Chordata</taxon>
        <taxon>Craniata</taxon>
        <taxon>Vertebrata</taxon>
        <taxon>Euteleostomi</taxon>
        <taxon>Actinopterygii</taxon>
        <taxon>Neopterygii</taxon>
        <taxon>Teleostei</taxon>
        <taxon>Protacanthopterygii</taxon>
        <taxon>Salmoniformes</taxon>
        <taxon>Salmonidae</taxon>
        <taxon>Coregoninae</taxon>
        <taxon>Coregonus</taxon>
    </lineage>
</organism>
<accession>A0AAN8KPN9</accession>
<dbReference type="GO" id="GO:0032981">
    <property type="term" value="P:mitochondrial respiratory chain complex I assembly"/>
    <property type="evidence" value="ECO:0007669"/>
    <property type="project" value="InterPro"/>
</dbReference>
<name>A0AAN8KPN9_9TELE</name>
<feature type="domain" description="PXA" evidence="4">
    <location>
        <begin position="1"/>
        <end position="19"/>
    </location>
</feature>
<evidence type="ECO:0000256" key="1">
    <source>
        <dbReference type="ARBA" id="ARBA00010698"/>
    </source>
</evidence>
<comment type="caution">
    <text evidence="5">The sequence shown here is derived from an EMBL/GenBank/DDBJ whole genome shotgun (WGS) entry which is preliminary data.</text>
</comment>
<dbReference type="Pfam" id="PF06784">
    <property type="entry name" value="UPF0240"/>
    <property type="match status" value="1"/>
</dbReference>
<reference evidence="5 6" key="1">
    <citation type="submission" date="2021-04" db="EMBL/GenBank/DDBJ databases">
        <authorList>
            <person name="De Guttry C."/>
            <person name="Zahm M."/>
            <person name="Klopp C."/>
            <person name="Cabau C."/>
            <person name="Louis A."/>
            <person name="Berthelot C."/>
            <person name="Parey E."/>
            <person name="Roest Crollius H."/>
            <person name="Montfort J."/>
            <person name="Robinson-Rechavi M."/>
            <person name="Bucao C."/>
            <person name="Bouchez O."/>
            <person name="Gislard M."/>
            <person name="Lluch J."/>
            <person name="Milhes M."/>
            <person name="Lampietro C."/>
            <person name="Lopez Roques C."/>
            <person name="Donnadieu C."/>
            <person name="Braasch I."/>
            <person name="Desvignes T."/>
            <person name="Postlethwait J."/>
            <person name="Bobe J."/>
            <person name="Wedekind C."/>
            <person name="Guiguen Y."/>
        </authorList>
    </citation>
    <scope>NUCLEOTIDE SEQUENCE [LARGE SCALE GENOMIC DNA]</scope>
    <source>
        <strain evidence="5">Cs_M1</strain>
        <tissue evidence="5">Blood</tissue>
    </source>
</reference>
<dbReference type="PROSITE" id="PS51207">
    <property type="entry name" value="PXA"/>
    <property type="match status" value="1"/>
</dbReference>
<dbReference type="InterPro" id="IPR003114">
    <property type="entry name" value="Phox_assoc"/>
</dbReference>
<protein>
    <recommendedName>
        <fullName evidence="3">NADH dehydrogenase [ubiquinone] 1 alpha subcomplex assembly factor 4</fullName>
    </recommendedName>
</protein>
<sequence length="226" mass="25666">MSNPDWWNQMLDVLCATRVRCGISSYHDITFSLSVKNVGRTSPFPELIMSNMGARVARLFRNFNLENRVHREIGKAKPEAAPRHQTHIDPVQSTQVTEISDAIHKRNDPLLGFLKSVYVESKDPTEAPKEVTEEKEERRPLMFSLPGDPYGIVEISDVPKGKLSIIEALKALNNHKNAPQTWTVDKVALEYSLDLKDTKALLEHFIPFEVKIIPPKTEDAKKIKDI</sequence>
<dbReference type="GO" id="GO:0005739">
    <property type="term" value="C:mitochondrion"/>
    <property type="evidence" value="ECO:0007669"/>
    <property type="project" value="TreeGrafter"/>
</dbReference>
<evidence type="ECO:0000256" key="3">
    <source>
        <dbReference type="ARBA" id="ARBA00021777"/>
    </source>
</evidence>
<dbReference type="EMBL" id="JAGTTL010000034">
    <property type="protein sequence ID" value="KAK6295108.1"/>
    <property type="molecule type" value="Genomic_DNA"/>
</dbReference>
<comment type="subunit">
    <text evidence="2">Binds calmodulin. Interacts with NDUFAF3.</text>
</comment>
<evidence type="ECO:0000259" key="4">
    <source>
        <dbReference type="PROSITE" id="PS51207"/>
    </source>
</evidence>
<evidence type="ECO:0000313" key="6">
    <source>
        <dbReference type="Proteomes" id="UP001356427"/>
    </source>
</evidence>
<gene>
    <name evidence="5" type="ORF">J4Q44_G00343340</name>
</gene>
<dbReference type="PANTHER" id="PTHR13338">
    <property type="entry name" value="UPF0240 PROTEIN"/>
    <property type="match status" value="1"/>
</dbReference>
<proteinExistence type="inferred from homology"/>
<dbReference type="AlphaFoldDB" id="A0AAN8KPN9"/>
<comment type="similarity">
    <text evidence="1">Belongs to the NDUFAF4 family.</text>
</comment>
<evidence type="ECO:0000313" key="5">
    <source>
        <dbReference type="EMBL" id="KAK6295108.1"/>
    </source>
</evidence>
<dbReference type="PANTHER" id="PTHR13338:SF4">
    <property type="entry name" value="NADH DEHYDROGENASE [UBIQUINONE] 1 ALPHA SUBCOMPLEX ASSEMBLY FACTOR 4"/>
    <property type="match status" value="1"/>
</dbReference>
<keyword evidence="6" id="KW-1185">Reference proteome</keyword>
<evidence type="ECO:0000256" key="2">
    <source>
        <dbReference type="ARBA" id="ARBA00011265"/>
    </source>
</evidence>
<dbReference type="Proteomes" id="UP001356427">
    <property type="component" value="Unassembled WGS sequence"/>
</dbReference>